<proteinExistence type="predicted"/>
<dbReference type="Pfam" id="PF19898">
    <property type="entry name" value="DUF6371"/>
    <property type="match status" value="1"/>
</dbReference>
<feature type="domain" description="DUF6371" evidence="1">
    <location>
        <begin position="3"/>
        <end position="55"/>
    </location>
</feature>
<comment type="caution">
    <text evidence="2">The sequence shown here is derived from an EMBL/GenBank/DDBJ whole genome shotgun (WGS) entry which is preliminary data.</text>
</comment>
<name>A0A5J4PY01_9ZZZZ</name>
<organism evidence="2">
    <name type="scientific">termite gut metagenome</name>
    <dbReference type="NCBI Taxonomy" id="433724"/>
    <lineage>
        <taxon>unclassified sequences</taxon>
        <taxon>metagenomes</taxon>
        <taxon>organismal metagenomes</taxon>
    </lineage>
</organism>
<protein>
    <recommendedName>
        <fullName evidence="1">DUF6371 domain-containing protein</fullName>
    </recommendedName>
</protein>
<evidence type="ECO:0000313" key="2">
    <source>
        <dbReference type="EMBL" id="KAA6313962.1"/>
    </source>
</evidence>
<reference evidence="2" key="1">
    <citation type="submission" date="2019-03" db="EMBL/GenBank/DDBJ databases">
        <title>Single cell metagenomics reveals metabolic interactions within the superorganism composed of flagellate Streblomastix strix and complex community of Bacteroidetes bacteria on its surface.</title>
        <authorList>
            <person name="Treitli S.C."/>
            <person name="Kolisko M."/>
            <person name="Husnik F."/>
            <person name="Keeling P."/>
            <person name="Hampl V."/>
        </authorList>
    </citation>
    <scope>NUCLEOTIDE SEQUENCE</scope>
    <source>
        <strain evidence="2">STM</strain>
    </source>
</reference>
<sequence length="133" mass="15138">GAKSKPVATVESEKTAMIASIYVPEYIWIASGGKNGCLMSESHVLRDRKVVLFPDINAFEDWKMKAKQLKAKDIQVELFSYMEEYATEEQRRNGYDIADFLIQSTSKESVLNAMLKKNPNLSLLIEEFNLIEV</sequence>
<feature type="non-terminal residue" evidence="2">
    <location>
        <position position="1"/>
    </location>
</feature>
<dbReference type="InterPro" id="IPR045951">
    <property type="entry name" value="DUF6371"/>
</dbReference>
<accession>A0A5J4PY01</accession>
<dbReference type="AlphaFoldDB" id="A0A5J4PY01"/>
<gene>
    <name evidence="2" type="ORF">EZS27_035355</name>
</gene>
<dbReference type="EMBL" id="SNRY01005848">
    <property type="protein sequence ID" value="KAA6313962.1"/>
    <property type="molecule type" value="Genomic_DNA"/>
</dbReference>
<evidence type="ECO:0000259" key="1">
    <source>
        <dbReference type="Pfam" id="PF19898"/>
    </source>
</evidence>